<accession>A0AAE2WE30</accession>
<dbReference type="GO" id="GO:0003677">
    <property type="term" value="F:DNA binding"/>
    <property type="evidence" value="ECO:0007669"/>
    <property type="project" value="InterPro"/>
</dbReference>
<sequence length="41" mass="5286">MGNKKQQRWFWYAFDTKRKQVFAHVFFPRTDEMCRKFLVKW</sequence>
<evidence type="ECO:0008006" key="3">
    <source>
        <dbReference type="Google" id="ProtNLM"/>
    </source>
</evidence>
<gene>
    <name evidence="1" type="ORF">H4F45_09015</name>
</gene>
<dbReference type="Pfam" id="PF03400">
    <property type="entry name" value="DDE_Tnp_IS1"/>
    <property type="match status" value="1"/>
</dbReference>
<dbReference type="InterPro" id="IPR005063">
    <property type="entry name" value="Transposase_27"/>
</dbReference>
<dbReference type="AlphaFoldDB" id="A0AAE2WE30"/>
<dbReference type="GO" id="GO:0004803">
    <property type="term" value="F:transposase activity"/>
    <property type="evidence" value="ECO:0007669"/>
    <property type="project" value="InterPro"/>
</dbReference>
<name>A0AAE2WE30_9GAMM</name>
<protein>
    <recommendedName>
        <fullName evidence="3">Transposase</fullName>
    </recommendedName>
</protein>
<dbReference type="EMBL" id="JACGEP010000019">
    <property type="protein sequence ID" value="MBN3051615.1"/>
    <property type="molecule type" value="Genomic_DNA"/>
</dbReference>
<dbReference type="Proteomes" id="UP000768524">
    <property type="component" value="Unassembled WGS sequence"/>
</dbReference>
<proteinExistence type="predicted"/>
<evidence type="ECO:0000313" key="1">
    <source>
        <dbReference type="EMBL" id="MBN3051615.1"/>
    </source>
</evidence>
<organism evidence="1 2">
    <name type="scientific">Pectobacterium brasiliense</name>
    <dbReference type="NCBI Taxonomy" id="180957"/>
    <lineage>
        <taxon>Bacteria</taxon>
        <taxon>Pseudomonadati</taxon>
        <taxon>Pseudomonadota</taxon>
        <taxon>Gammaproteobacteria</taxon>
        <taxon>Enterobacterales</taxon>
        <taxon>Pectobacteriaceae</taxon>
        <taxon>Pectobacterium</taxon>
    </lineage>
</organism>
<comment type="caution">
    <text evidence="1">The sequence shown here is derived from an EMBL/GenBank/DDBJ whole genome shotgun (WGS) entry which is preliminary data.</text>
</comment>
<dbReference type="RefSeq" id="WP_180785205.1">
    <property type="nucleotide sequence ID" value="NZ_JACDSF010000015.1"/>
</dbReference>
<reference evidence="1" key="1">
    <citation type="submission" date="2020-07" db="EMBL/GenBank/DDBJ databases">
        <title>A pangenomic view of the genus Pectobacterium provides insights into genome organization, phylogeny, and virulence.</title>
        <authorList>
            <person name="Jonkheer E."/>
            <person name="Brankovics B."/>
            <person name="Houwers I."/>
            <person name="Van Der Wolf J."/>
            <person name="Bonants P."/>
            <person name="Vreeburg R."/>
            <person name="Bollema R."/>
            <person name="De Haan J."/>
            <person name="Berke L."/>
            <person name="De Ridder D."/>
            <person name="Smit S."/>
            <person name="Van Der Lee T.A.J."/>
        </authorList>
    </citation>
    <scope>NUCLEOTIDE SEQUENCE</scope>
    <source>
        <strain evidence="1">NAK:433</strain>
    </source>
</reference>
<evidence type="ECO:0000313" key="2">
    <source>
        <dbReference type="Proteomes" id="UP000768524"/>
    </source>
</evidence>
<dbReference type="GO" id="GO:0006313">
    <property type="term" value="P:DNA transposition"/>
    <property type="evidence" value="ECO:0007669"/>
    <property type="project" value="InterPro"/>
</dbReference>